<dbReference type="EMBL" id="KN555122">
    <property type="protein sequence ID" value="KHJ88840.1"/>
    <property type="molecule type" value="Genomic_DNA"/>
</dbReference>
<reference evidence="3 4" key="1">
    <citation type="submission" date="2014-03" db="EMBL/GenBank/DDBJ databases">
        <title>Draft genome of the hookworm Oesophagostomum dentatum.</title>
        <authorList>
            <person name="Mitreva M."/>
        </authorList>
    </citation>
    <scope>NUCLEOTIDE SEQUENCE [LARGE SCALE GENOMIC DNA]</scope>
    <source>
        <strain evidence="3 4">OD-Hann</strain>
    </source>
</reference>
<evidence type="ECO:0000259" key="2">
    <source>
        <dbReference type="Pfam" id="PF05970"/>
    </source>
</evidence>
<feature type="domain" description="DNA helicase Pif1-like DEAD-box helicase" evidence="2">
    <location>
        <begin position="4"/>
        <end position="65"/>
    </location>
</feature>
<dbReference type="EC" id="5.6.2.3" evidence="1"/>
<keyword evidence="1" id="KW-0233">DNA recombination</keyword>
<dbReference type="GO" id="GO:0005524">
    <property type="term" value="F:ATP binding"/>
    <property type="evidence" value="ECO:0007669"/>
    <property type="project" value="UniProtKB-KW"/>
</dbReference>
<evidence type="ECO:0000313" key="3">
    <source>
        <dbReference type="EMBL" id="KHJ88840.1"/>
    </source>
</evidence>
<comment type="catalytic activity">
    <reaction evidence="1">
        <text>ATP + H2O = ADP + phosphate + H(+)</text>
        <dbReference type="Rhea" id="RHEA:13065"/>
        <dbReference type="ChEBI" id="CHEBI:15377"/>
        <dbReference type="ChEBI" id="CHEBI:15378"/>
        <dbReference type="ChEBI" id="CHEBI:30616"/>
        <dbReference type="ChEBI" id="CHEBI:43474"/>
        <dbReference type="ChEBI" id="CHEBI:456216"/>
        <dbReference type="EC" id="5.6.2.3"/>
    </reaction>
</comment>
<keyword evidence="1" id="KW-0378">Hydrolase</keyword>
<dbReference type="GO" id="GO:0043139">
    <property type="term" value="F:5'-3' DNA helicase activity"/>
    <property type="evidence" value="ECO:0007669"/>
    <property type="project" value="UniProtKB-EC"/>
</dbReference>
<comment type="cofactor">
    <cofactor evidence="1">
        <name>Mg(2+)</name>
        <dbReference type="ChEBI" id="CHEBI:18420"/>
    </cofactor>
</comment>
<keyword evidence="1" id="KW-0067">ATP-binding</keyword>
<dbReference type="InterPro" id="IPR010285">
    <property type="entry name" value="DNA_helicase_pif1-like_DEAD"/>
</dbReference>
<accession>A0A0B1T083</accession>
<proteinExistence type="inferred from homology"/>
<dbReference type="AlphaFoldDB" id="A0A0B1T083"/>
<dbReference type="GO" id="GO:0006310">
    <property type="term" value="P:DNA recombination"/>
    <property type="evidence" value="ECO:0007669"/>
    <property type="project" value="UniProtKB-KW"/>
</dbReference>
<evidence type="ECO:0000313" key="4">
    <source>
        <dbReference type="Proteomes" id="UP000053660"/>
    </source>
</evidence>
<dbReference type="GO" id="GO:0006281">
    <property type="term" value="P:DNA repair"/>
    <property type="evidence" value="ECO:0007669"/>
    <property type="project" value="UniProtKB-KW"/>
</dbReference>
<evidence type="ECO:0000256" key="1">
    <source>
        <dbReference type="RuleBase" id="RU363044"/>
    </source>
</evidence>
<name>A0A0B1T083_OESDE</name>
<protein>
    <recommendedName>
        <fullName evidence="1">ATP-dependent DNA helicase</fullName>
        <ecNumber evidence="1">5.6.2.3</ecNumber>
    </recommendedName>
</protein>
<keyword evidence="1" id="KW-0347">Helicase</keyword>
<keyword evidence="1" id="KW-0547">Nucleotide-binding</keyword>
<dbReference type="GO" id="GO:0016887">
    <property type="term" value="F:ATP hydrolysis activity"/>
    <property type="evidence" value="ECO:0007669"/>
    <property type="project" value="RHEA"/>
</dbReference>
<keyword evidence="1" id="KW-0227">DNA damage</keyword>
<organism evidence="3 4">
    <name type="scientific">Oesophagostomum dentatum</name>
    <name type="common">Nodular worm</name>
    <dbReference type="NCBI Taxonomy" id="61180"/>
    <lineage>
        <taxon>Eukaryota</taxon>
        <taxon>Metazoa</taxon>
        <taxon>Ecdysozoa</taxon>
        <taxon>Nematoda</taxon>
        <taxon>Chromadorea</taxon>
        <taxon>Rhabditida</taxon>
        <taxon>Rhabditina</taxon>
        <taxon>Rhabditomorpha</taxon>
        <taxon>Strongyloidea</taxon>
        <taxon>Strongylidae</taxon>
        <taxon>Oesophagostomum</taxon>
    </lineage>
</organism>
<keyword evidence="1" id="KW-0234">DNA repair</keyword>
<dbReference type="Proteomes" id="UP000053660">
    <property type="component" value="Unassembled WGS sequence"/>
</dbReference>
<comment type="similarity">
    <text evidence="1">Belongs to the helicase family.</text>
</comment>
<gene>
    <name evidence="3" type="ORF">OESDEN_11358</name>
</gene>
<keyword evidence="4" id="KW-1185">Reference proteome</keyword>
<dbReference type="GO" id="GO:0000723">
    <property type="term" value="P:telomere maintenance"/>
    <property type="evidence" value="ECO:0007669"/>
    <property type="project" value="InterPro"/>
</dbReference>
<sequence>MGIWAQFIPVVVGRGDLEVVSEKLKASKPWKVVNVLLLEKNMRKTCILPGNEEFSSWLRKVGEGENVLGDKLIRIPASMVMLDEKHLIDWVFTSEVLSDIQQLKNIALLSIRNDERVT</sequence>
<dbReference type="OrthoDB" id="9997116at2759"/>
<dbReference type="Pfam" id="PF05970">
    <property type="entry name" value="PIF1"/>
    <property type="match status" value="1"/>
</dbReference>